<sequence length="102" mass="11966">MQFIITAYDGTDEKALERRLQAREEHLRGVEKRCKEGEHLYAAAILDDEEKMIGSMMVVEYPSREELDLWLKEEPYVTGKVWEKIEVHPCKVPPIFMQLNGE</sequence>
<dbReference type="PANTHER" id="PTHR33606">
    <property type="entry name" value="PROTEIN YCII"/>
    <property type="match status" value="1"/>
</dbReference>
<dbReference type="AlphaFoldDB" id="A0AA46P2L3"/>
<evidence type="ECO:0000313" key="3">
    <source>
        <dbReference type="EMBL" id="UYG95381.1"/>
    </source>
</evidence>
<dbReference type="Proteomes" id="UP001163104">
    <property type="component" value="Chromosome"/>
</dbReference>
<protein>
    <submittedName>
        <fullName evidence="3">YciI family protein</fullName>
    </submittedName>
</protein>
<evidence type="ECO:0000313" key="4">
    <source>
        <dbReference type="Proteomes" id="UP001163104"/>
    </source>
</evidence>
<evidence type="ECO:0000256" key="1">
    <source>
        <dbReference type="ARBA" id="ARBA00007689"/>
    </source>
</evidence>
<dbReference type="InterPro" id="IPR005545">
    <property type="entry name" value="YCII"/>
</dbReference>
<comment type="similarity">
    <text evidence="1">Belongs to the YciI family.</text>
</comment>
<feature type="domain" description="YCII-related" evidence="2">
    <location>
        <begin position="1"/>
        <end position="90"/>
    </location>
</feature>
<dbReference type="Pfam" id="PF03795">
    <property type="entry name" value="YCII"/>
    <property type="match status" value="1"/>
</dbReference>
<dbReference type="EMBL" id="CP107027">
    <property type="protein sequence ID" value="UYG95381.1"/>
    <property type="molecule type" value="Genomic_DNA"/>
</dbReference>
<gene>
    <name evidence="3" type="ORF">OD459_24925</name>
</gene>
<dbReference type="RefSeq" id="WP_263599641.1">
    <property type="nucleotide sequence ID" value="NZ_CP107027.1"/>
</dbReference>
<dbReference type="SUPFAM" id="SSF54909">
    <property type="entry name" value="Dimeric alpha+beta barrel"/>
    <property type="match status" value="1"/>
</dbReference>
<evidence type="ECO:0000259" key="2">
    <source>
        <dbReference type="Pfam" id="PF03795"/>
    </source>
</evidence>
<reference evidence="3" key="1">
    <citation type="submission" date="2022-10" db="EMBL/GenBank/DDBJ databases">
        <title>Mechanism of multi-heavy metal repair in Cytobacillus Firmus M7.</title>
        <authorList>
            <person name="Li X."/>
            <person name="Yu C."/>
        </authorList>
    </citation>
    <scope>NUCLEOTIDE SEQUENCE</scope>
    <source>
        <strain evidence="3">M7</strain>
    </source>
</reference>
<dbReference type="InterPro" id="IPR011008">
    <property type="entry name" value="Dimeric_a/b-barrel"/>
</dbReference>
<accession>A0AA46P2L3</accession>
<dbReference type="PANTHER" id="PTHR33606:SF3">
    <property type="entry name" value="PROTEIN YCII"/>
    <property type="match status" value="1"/>
</dbReference>
<dbReference type="Gene3D" id="3.30.70.1060">
    <property type="entry name" value="Dimeric alpha+beta barrel"/>
    <property type="match status" value="1"/>
</dbReference>
<name>A0AA46P2L3_CYTFI</name>
<organism evidence="3 4">
    <name type="scientific">Cytobacillus firmus</name>
    <name type="common">Bacillus firmus</name>
    <dbReference type="NCBI Taxonomy" id="1399"/>
    <lineage>
        <taxon>Bacteria</taxon>
        <taxon>Bacillati</taxon>
        <taxon>Bacillota</taxon>
        <taxon>Bacilli</taxon>
        <taxon>Bacillales</taxon>
        <taxon>Bacillaceae</taxon>
        <taxon>Cytobacillus</taxon>
    </lineage>
</organism>
<proteinExistence type="inferred from homology"/>
<dbReference type="InterPro" id="IPR051807">
    <property type="entry name" value="Sec-metab_biosynth-assoc"/>
</dbReference>